<name>A0ABD0VAK3_DENTH</name>
<accession>A0ABD0VAK3</accession>
<comment type="caution">
    <text evidence="1">The sequence shown here is derived from an EMBL/GenBank/DDBJ whole genome shotgun (WGS) entry which is preliminary data.</text>
</comment>
<reference evidence="1 2" key="1">
    <citation type="journal article" date="2024" name="Plant Biotechnol. J.">
        <title>Dendrobium thyrsiflorum genome and its molecular insights into genes involved in important horticultural traits.</title>
        <authorList>
            <person name="Chen B."/>
            <person name="Wang J.Y."/>
            <person name="Zheng P.J."/>
            <person name="Li K.L."/>
            <person name="Liang Y.M."/>
            <person name="Chen X.F."/>
            <person name="Zhang C."/>
            <person name="Zhao X."/>
            <person name="He X."/>
            <person name="Zhang G.Q."/>
            <person name="Liu Z.J."/>
            <person name="Xu Q."/>
        </authorList>
    </citation>
    <scope>NUCLEOTIDE SEQUENCE [LARGE SCALE GENOMIC DNA]</scope>
    <source>
        <strain evidence="1">GZMU011</strain>
    </source>
</reference>
<keyword evidence="2" id="KW-1185">Reference proteome</keyword>
<organism evidence="1 2">
    <name type="scientific">Dendrobium thyrsiflorum</name>
    <name type="common">Pinecone-like raceme dendrobium</name>
    <name type="synonym">Orchid</name>
    <dbReference type="NCBI Taxonomy" id="117978"/>
    <lineage>
        <taxon>Eukaryota</taxon>
        <taxon>Viridiplantae</taxon>
        <taxon>Streptophyta</taxon>
        <taxon>Embryophyta</taxon>
        <taxon>Tracheophyta</taxon>
        <taxon>Spermatophyta</taxon>
        <taxon>Magnoliopsida</taxon>
        <taxon>Liliopsida</taxon>
        <taxon>Asparagales</taxon>
        <taxon>Orchidaceae</taxon>
        <taxon>Epidendroideae</taxon>
        <taxon>Malaxideae</taxon>
        <taxon>Dendrobiinae</taxon>
        <taxon>Dendrobium</taxon>
    </lineage>
</organism>
<protein>
    <submittedName>
        <fullName evidence="1">Uncharacterized protein</fullName>
    </submittedName>
</protein>
<evidence type="ECO:0000313" key="1">
    <source>
        <dbReference type="EMBL" id="KAL0922094.1"/>
    </source>
</evidence>
<sequence>MRILDKNNIRLAMNTKCLTNVVGTKGFPYESYMEKGKKKWRKSDLQIRSISSHGEDSEQMLHNLHLIDRRLCLANYLFLRVQISKHNTAISNKATANATPPEWQTQSTKQSTSTVPCKSWDLLALGIGAAMLFYIAQIQSPLLSSHRRLFLDVPTGPLHLEWHRSRFPTQRSIRKKTQLCRRRRRCRCRRYFDQKINS</sequence>
<evidence type="ECO:0000313" key="2">
    <source>
        <dbReference type="Proteomes" id="UP001552299"/>
    </source>
</evidence>
<gene>
    <name evidence="1" type="ORF">M5K25_006056</name>
</gene>
<dbReference type="EMBL" id="JANQDX010000006">
    <property type="protein sequence ID" value="KAL0922094.1"/>
    <property type="molecule type" value="Genomic_DNA"/>
</dbReference>
<dbReference type="AlphaFoldDB" id="A0ABD0VAK3"/>
<dbReference type="Proteomes" id="UP001552299">
    <property type="component" value="Unassembled WGS sequence"/>
</dbReference>
<proteinExistence type="predicted"/>